<name>A0A7W6G825_9SPHN</name>
<keyword evidence="2 6" id="KW-0812">Transmembrane</keyword>
<evidence type="ECO:0000256" key="2">
    <source>
        <dbReference type="ARBA" id="ARBA00022692"/>
    </source>
</evidence>
<feature type="transmembrane region" description="Helical" evidence="6">
    <location>
        <begin position="31"/>
        <end position="53"/>
    </location>
</feature>
<dbReference type="InterPro" id="IPR032710">
    <property type="entry name" value="NTF2-like_dom_sf"/>
</dbReference>
<evidence type="ECO:0000256" key="1">
    <source>
        <dbReference type="ARBA" id="ARBA00004167"/>
    </source>
</evidence>
<evidence type="ECO:0000259" key="7">
    <source>
        <dbReference type="Pfam" id="PF04335"/>
    </source>
</evidence>
<dbReference type="Pfam" id="PF04335">
    <property type="entry name" value="VirB8"/>
    <property type="match status" value="1"/>
</dbReference>
<evidence type="ECO:0000256" key="4">
    <source>
        <dbReference type="ARBA" id="ARBA00023136"/>
    </source>
</evidence>
<dbReference type="EMBL" id="JACIDX010000017">
    <property type="protein sequence ID" value="MBB3956921.1"/>
    <property type="molecule type" value="Genomic_DNA"/>
</dbReference>
<dbReference type="AlphaFoldDB" id="A0A7W6G825"/>
<keyword evidence="3 6" id="KW-1133">Transmembrane helix</keyword>
<keyword evidence="9" id="KW-1185">Reference proteome</keyword>
<dbReference type="Gene3D" id="3.10.450.230">
    <property type="entry name" value="VirB8 protein"/>
    <property type="match status" value="1"/>
</dbReference>
<evidence type="ECO:0000256" key="3">
    <source>
        <dbReference type="ARBA" id="ARBA00022989"/>
    </source>
</evidence>
<gene>
    <name evidence="8" type="ORF">GGR38_003888</name>
</gene>
<dbReference type="InterPro" id="IPR007430">
    <property type="entry name" value="VirB8"/>
</dbReference>
<comment type="subcellular location">
    <subcellularLocation>
        <location evidence="1">Membrane</location>
        <topology evidence="1">Single-pass membrane protein</topology>
    </subcellularLocation>
</comment>
<evidence type="ECO:0000256" key="6">
    <source>
        <dbReference type="SAM" id="Phobius"/>
    </source>
</evidence>
<feature type="domain" description="Bacterial virulence protein VirB8" evidence="7">
    <location>
        <begin position="13"/>
        <end position="215"/>
    </location>
</feature>
<dbReference type="GO" id="GO:0016020">
    <property type="term" value="C:membrane"/>
    <property type="evidence" value="ECO:0007669"/>
    <property type="project" value="UniProtKB-SubCell"/>
</dbReference>
<evidence type="ECO:0000256" key="5">
    <source>
        <dbReference type="SAM" id="MobiDB-lite"/>
    </source>
</evidence>
<protein>
    <submittedName>
        <fullName evidence="8">Type IV secretion system protein VirB8</fullName>
    </submittedName>
</protein>
<comment type="caution">
    <text evidence="8">The sequence shown here is derived from an EMBL/GenBank/DDBJ whole genome shotgun (WGS) entry which is preliminary data.</text>
</comment>
<keyword evidence="4 6" id="KW-0472">Membrane</keyword>
<evidence type="ECO:0000313" key="8">
    <source>
        <dbReference type="EMBL" id="MBB3956921.1"/>
    </source>
</evidence>
<sequence length="276" mass="30392">MSEETRIAYYQQADSWARQRDTTYARSARRAWIVAGIAVGVAGLEALAIIALAPMKTVVPYTLLVDSHTGFTQMLEGTHPQTVRPDAALTQSLLAQYVVAREAYDAATIEEQYRKVALWSADAARRDYLALMQADNPQGPISLYGRSKALRVGVESVTSMGAGQAMVRYWADRADGRDYWVALVHYRFSGAPQRIEDRWINPLGFQVFAYRRDQEAPPVAPVAAPVAPRPVALAPAEMARDVAPTATQVAQPRPYPFRNPRRALSPQIVQPGGGEP</sequence>
<feature type="region of interest" description="Disordered" evidence="5">
    <location>
        <begin position="243"/>
        <end position="276"/>
    </location>
</feature>
<accession>A0A7W6G825</accession>
<proteinExistence type="predicted"/>
<dbReference type="SUPFAM" id="SSF54427">
    <property type="entry name" value="NTF2-like"/>
    <property type="match status" value="1"/>
</dbReference>
<evidence type="ECO:0000313" key="9">
    <source>
        <dbReference type="Proteomes" id="UP000548867"/>
    </source>
</evidence>
<reference evidence="8 9" key="1">
    <citation type="submission" date="2020-08" db="EMBL/GenBank/DDBJ databases">
        <title>Genomic Encyclopedia of Type Strains, Phase IV (KMG-IV): sequencing the most valuable type-strain genomes for metagenomic binning, comparative biology and taxonomic classification.</title>
        <authorList>
            <person name="Goeker M."/>
        </authorList>
    </citation>
    <scope>NUCLEOTIDE SEQUENCE [LARGE SCALE GENOMIC DNA]</scope>
    <source>
        <strain evidence="8 9">DSM 27057</strain>
    </source>
</reference>
<dbReference type="CDD" id="cd16424">
    <property type="entry name" value="VirB8"/>
    <property type="match status" value="1"/>
</dbReference>
<organism evidence="8 9">
    <name type="scientific">Novosphingobium sediminicola</name>
    <dbReference type="NCBI Taxonomy" id="563162"/>
    <lineage>
        <taxon>Bacteria</taxon>
        <taxon>Pseudomonadati</taxon>
        <taxon>Pseudomonadota</taxon>
        <taxon>Alphaproteobacteria</taxon>
        <taxon>Sphingomonadales</taxon>
        <taxon>Sphingomonadaceae</taxon>
        <taxon>Novosphingobium</taxon>
    </lineage>
</organism>
<dbReference type="Proteomes" id="UP000548867">
    <property type="component" value="Unassembled WGS sequence"/>
</dbReference>
<dbReference type="RefSeq" id="WP_183627766.1">
    <property type="nucleotide sequence ID" value="NZ_JACIDX010000017.1"/>
</dbReference>